<accession>A0A835Z1V6</accession>
<dbReference type="OrthoDB" id="338854at2759"/>
<dbReference type="Proteomes" id="UP000664859">
    <property type="component" value="Unassembled WGS sequence"/>
</dbReference>
<comment type="caution">
    <text evidence="2">The sequence shown here is derived from an EMBL/GenBank/DDBJ whole genome shotgun (WGS) entry which is preliminary data.</text>
</comment>
<dbReference type="Pfam" id="PF06218">
    <property type="entry name" value="NPR2"/>
    <property type="match status" value="4"/>
</dbReference>
<dbReference type="GO" id="GO:0005774">
    <property type="term" value="C:vacuolar membrane"/>
    <property type="evidence" value="ECO:0007669"/>
    <property type="project" value="TreeGrafter"/>
</dbReference>
<dbReference type="GO" id="GO:1904262">
    <property type="term" value="P:negative regulation of TORC1 signaling"/>
    <property type="evidence" value="ECO:0007669"/>
    <property type="project" value="TreeGrafter"/>
</dbReference>
<dbReference type="EMBL" id="JAFCMP010000146">
    <property type="protein sequence ID" value="KAG5184888.1"/>
    <property type="molecule type" value="Genomic_DNA"/>
</dbReference>
<dbReference type="AlphaFoldDB" id="A0A835Z1V6"/>
<reference evidence="2" key="1">
    <citation type="submission" date="2021-02" db="EMBL/GenBank/DDBJ databases">
        <title>First Annotated Genome of the Yellow-green Alga Tribonema minus.</title>
        <authorList>
            <person name="Mahan K.M."/>
        </authorList>
    </citation>
    <scope>NUCLEOTIDE SEQUENCE</scope>
    <source>
        <strain evidence="2">UTEX B ZZ1240</strain>
    </source>
</reference>
<dbReference type="PANTHER" id="PTHR12991">
    <property type="entry name" value="NITROGEN PERMEASE REGULATOR 2/TUMOR SUPPRESSOR CANDIDATE 4"/>
    <property type="match status" value="1"/>
</dbReference>
<keyword evidence="3" id="KW-1185">Reference proteome</keyword>
<evidence type="ECO:0000256" key="1">
    <source>
        <dbReference type="ARBA" id="ARBA00008433"/>
    </source>
</evidence>
<evidence type="ECO:0000313" key="2">
    <source>
        <dbReference type="EMBL" id="KAG5184888.1"/>
    </source>
</evidence>
<sequence>MASRPSLLGVFYSEFDNIAGPKILFQSPEGLLPPEKFDGISDYMITGRQLCGKIITVSAHGLKIMGYPLSIADEKDESDANVLACFSAQYNRNALLFNVGFVFEEGIDAEHYHNALRKLSMMLYSMEVESAFLFDAQRKARLAEILPQVRDDLNSRGECTVMLDGTIPSAASSPHCSVALVLLHTPAIGSGSGSGGGILLMSTAAPGECTVLLDDANLLSLKLFWTPPANAVDVAEHQVPVLLQDRGLLLSVDCDLALQQVIPQIDGVKYAIKSACAYFLLAPVIPHIDGVKYAKKISLDAEVDIGIVKRCLRALVYYKCVALIDIFQYSNVYISTAKVHEFSRRADQQRQCAEFIAASSRASPPLEVLVHLYCAFRPGLTVQGLMLQQQARAQARRQLRPTEGLDYRRLVTFGVVHGLLRRLHVYPVCTKVDRLGVEVGVLRTDVGELRTAVGELISKADKAKKEIGALTTKADEAKMMQIGNIHATTVPHHKRVTTPLTLVLPSAAALQQRFGDHDGNAEEEAAHVLLLRPLIQKRMTGSATQDELCCRFMMGFEDLLRIARSDGSQVTIIYK</sequence>
<dbReference type="GO" id="GO:0010508">
    <property type="term" value="P:positive regulation of autophagy"/>
    <property type="evidence" value="ECO:0007669"/>
    <property type="project" value="TreeGrafter"/>
</dbReference>
<organism evidence="2 3">
    <name type="scientific">Tribonema minus</name>
    <dbReference type="NCBI Taxonomy" id="303371"/>
    <lineage>
        <taxon>Eukaryota</taxon>
        <taxon>Sar</taxon>
        <taxon>Stramenopiles</taxon>
        <taxon>Ochrophyta</taxon>
        <taxon>PX clade</taxon>
        <taxon>Xanthophyceae</taxon>
        <taxon>Tribonematales</taxon>
        <taxon>Tribonemataceae</taxon>
        <taxon>Tribonema</taxon>
    </lineage>
</organism>
<name>A0A835Z1V6_9STRA</name>
<dbReference type="PANTHER" id="PTHR12991:SF10">
    <property type="entry name" value="GATOR COMPLEX PROTEIN NPRL2"/>
    <property type="match status" value="1"/>
</dbReference>
<proteinExistence type="inferred from homology"/>
<evidence type="ECO:0000313" key="3">
    <source>
        <dbReference type="Proteomes" id="UP000664859"/>
    </source>
</evidence>
<comment type="similarity">
    <text evidence="1">Belongs to the NPR2 family.</text>
</comment>
<protein>
    <submittedName>
        <fullName evidence="2">Nitrogen permease regulator 2-domain-containing protein</fullName>
    </submittedName>
</protein>
<dbReference type="GO" id="GO:1990130">
    <property type="term" value="C:GATOR1 complex"/>
    <property type="evidence" value="ECO:0007669"/>
    <property type="project" value="TreeGrafter"/>
</dbReference>
<gene>
    <name evidence="2" type="ORF">JKP88DRAFT_313308</name>
</gene>
<dbReference type="GO" id="GO:0005096">
    <property type="term" value="F:GTPase activator activity"/>
    <property type="evidence" value="ECO:0007669"/>
    <property type="project" value="TreeGrafter"/>
</dbReference>
<dbReference type="InterPro" id="IPR009348">
    <property type="entry name" value="NPR2-like"/>
</dbReference>